<evidence type="ECO:0000256" key="5">
    <source>
        <dbReference type="ARBA" id="ARBA00013013"/>
    </source>
</evidence>
<dbReference type="Gene3D" id="3.30.70.1570">
    <property type="match status" value="1"/>
</dbReference>
<organism evidence="20 21">
    <name type="scientific">Orientia tsutsugamushi str. TA716</name>
    <dbReference type="NCBI Taxonomy" id="1359175"/>
    <lineage>
        <taxon>Bacteria</taxon>
        <taxon>Pseudomonadati</taxon>
        <taxon>Pseudomonadota</taxon>
        <taxon>Alphaproteobacteria</taxon>
        <taxon>Rickettsiales</taxon>
        <taxon>Rickettsiaceae</taxon>
        <taxon>Rickettsieae</taxon>
        <taxon>Orientia</taxon>
    </lineage>
</organism>
<evidence type="ECO:0000256" key="13">
    <source>
        <dbReference type="ARBA" id="ARBA00023211"/>
    </source>
</evidence>
<sequence>MKNVIPVTIAYGDGIGPEIMEAVVYVLKEAAVPLRLETIEIGEKLYNKYYTYGITEDTWSQIFRTKALLKGPVTTPQGGGYKSLNVTLKKTLGLYANVRPSISYFPFVNTSAPEIDVVIIRENEEDLYTGIEYHHTADTYESIKLISRSGSEKIIRFAFEYALKNNRKKISCFSKDNIMKFTDGIFHKTFNEIASQYSNIQVDHYLIDIGSARLISSPQKFDVIVTSNLYGDILSDIAAEISDSISLAGSANIGKDYAMFEAVHGSAPDIAGQNIANPSGLLNAAIMMLVHLGLTEHAAKIENALKKTIEDGIHTADIYNPSISSKKVGTKEFAQAIINNLEYKPKKLKIAEYHNLDVESNIINNSQIQTIIETIQQKKLVGVDVFFDSHNIIDYHLITKQLTKRIASLSSLHGMHLVTISAKGLKLWPNSTVREMFSDHWCCRFMVQSSGKDKTVTAKNLTINDILSLLNDLVATINNSTNSESKDDNYDNSIKFELIKVENLYLFNDTVGFSLAQGE</sequence>
<keyword evidence="12 20" id="KW-0560">Oxidoreductase</keyword>
<evidence type="ECO:0000256" key="14">
    <source>
        <dbReference type="ARBA" id="ARBA00023554"/>
    </source>
</evidence>
<comment type="catalytic activity">
    <reaction evidence="14">
        <text>D-threo-isocitrate + NADP(+) = 2-oxoglutarate + CO2 + NADPH</text>
        <dbReference type="Rhea" id="RHEA:19629"/>
        <dbReference type="ChEBI" id="CHEBI:15562"/>
        <dbReference type="ChEBI" id="CHEBI:16526"/>
        <dbReference type="ChEBI" id="CHEBI:16810"/>
        <dbReference type="ChEBI" id="CHEBI:57783"/>
        <dbReference type="ChEBI" id="CHEBI:58349"/>
        <dbReference type="EC" id="1.1.1.42"/>
    </reaction>
</comment>
<dbReference type="InterPro" id="IPR014273">
    <property type="entry name" value="Isocitrate_DH_bac-typ"/>
</dbReference>
<keyword evidence="9" id="KW-0479">Metal-binding</keyword>
<dbReference type="EMBL" id="LAOA01000031">
    <property type="protein sequence ID" value="KJV76090.1"/>
    <property type="molecule type" value="Genomic_DNA"/>
</dbReference>
<comment type="subunit">
    <text evidence="4">Homodimer.</text>
</comment>
<dbReference type="Pfam" id="PF00180">
    <property type="entry name" value="Iso_dh"/>
    <property type="match status" value="1"/>
</dbReference>
<gene>
    <name evidence="20" type="primary">icd</name>
    <name evidence="20" type="ORF">OTSTA716_0958</name>
</gene>
<evidence type="ECO:0000256" key="11">
    <source>
        <dbReference type="ARBA" id="ARBA00022857"/>
    </source>
</evidence>
<dbReference type="NCBIfam" id="NF006673">
    <property type="entry name" value="PRK09222.1"/>
    <property type="match status" value="1"/>
</dbReference>
<evidence type="ECO:0000256" key="1">
    <source>
        <dbReference type="ARBA" id="ARBA00001936"/>
    </source>
</evidence>
<dbReference type="PANTHER" id="PTHR11835:SF43">
    <property type="entry name" value="ISOPROPYLMALATE DEHYDROGENASE-LIKE DOMAIN-CONTAINING PROTEIN"/>
    <property type="match status" value="1"/>
</dbReference>
<name>A0A0F3P6Z0_ORITS</name>
<dbReference type="NCBIfam" id="TIGR02924">
    <property type="entry name" value="ICDH_alpha"/>
    <property type="match status" value="1"/>
</dbReference>
<evidence type="ECO:0000256" key="4">
    <source>
        <dbReference type="ARBA" id="ARBA00011738"/>
    </source>
</evidence>
<evidence type="ECO:0000313" key="20">
    <source>
        <dbReference type="EMBL" id="KJV76090.1"/>
    </source>
</evidence>
<dbReference type="FunFam" id="3.40.718.10:FF:000020">
    <property type="entry name" value="Isocitrate dehydrogenase"/>
    <property type="match status" value="1"/>
</dbReference>
<evidence type="ECO:0000256" key="18">
    <source>
        <dbReference type="ARBA" id="ARBA00046127"/>
    </source>
</evidence>
<proteinExistence type="inferred from homology"/>
<dbReference type="GO" id="GO:0006097">
    <property type="term" value="P:glyoxylate cycle"/>
    <property type="evidence" value="ECO:0007669"/>
    <property type="project" value="UniProtKB-KW"/>
</dbReference>
<dbReference type="Pfam" id="PF18324">
    <property type="entry name" value="Isocitrate_DH_C_bact"/>
    <property type="match status" value="1"/>
</dbReference>
<dbReference type="PATRIC" id="fig|1359175.3.peg.1833"/>
<keyword evidence="13" id="KW-0464">Manganese</keyword>
<dbReference type="PANTHER" id="PTHR11835">
    <property type="entry name" value="DECARBOXYLATING DEHYDROGENASES-ISOCITRATE, ISOPROPYLMALATE, TARTRATE"/>
    <property type="match status" value="1"/>
</dbReference>
<keyword evidence="10" id="KW-0460">Magnesium</keyword>
<dbReference type="EC" id="1.1.1.42" evidence="5"/>
<accession>A0A0F3P6Z0</accession>
<evidence type="ECO:0000256" key="12">
    <source>
        <dbReference type="ARBA" id="ARBA00023002"/>
    </source>
</evidence>
<dbReference type="GO" id="GO:0006102">
    <property type="term" value="P:isocitrate metabolic process"/>
    <property type="evidence" value="ECO:0007669"/>
    <property type="project" value="TreeGrafter"/>
</dbReference>
<dbReference type="GO" id="GO:0006099">
    <property type="term" value="P:tricarboxylic acid cycle"/>
    <property type="evidence" value="ECO:0007669"/>
    <property type="project" value="UniProtKB-KW"/>
</dbReference>
<dbReference type="RefSeq" id="WP_045917046.1">
    <property type="nucleotide sequence ID" value="NZ_LAOA01000031.1"/>
</dbReference>
<evidence type="ECO:0000256" key="10">
    <source>
        <dbReference type="ARBA" id="ARBA00022842"/>
    </source>
</evidence>
<evidence type="ECO:0000256" key="3">
    <source>
        <dbReference type="ARBA" id="ARBA00007769"/>
    </source>
</evidence>
<evidence type="ECO:0000256" key="15">
    <source>
        <dbReference type="ARBA" id="ARBA00029765"/>
    </source>
</evidence>
<protein>
    <recommendedName>
        <fullName evidence="6">Isocitrate dehydrogenase [NADP]</fullName>
        <ecNumber evidence="5">1.1.1.42</ecNumber>
    </recommendedName>
    <alternativeName>
        <fullName evidence="15">IDP</fullName>
    </alternativeName>
    <alternativeName>
        <fullName evidence="16">NADP(+)-specific ICDH</fullName>
    </alternativeName>
    <alternativeName>
        <fullName evidence="17">Oxalosuccinate decarboxylase</fullName>
    </alternativeName>
</protein>
<comment type="similarity">
    <text evidence="3">Belongs to the isocitrate and isopropylmalate dehydrogenases family.</text>
</comment>
<reference evidence="20 21" key="1">
    <citation type="submission" date="2015-01" db="EMBL/GenBank/DDBJ databases">
        <title>Genome Sequencing of Rickettsiales.</title>
        <authorList>
            <person name="Daugherty S.C."/>
            <person name="Su Q."/>
            <person name="Abolude K."/>
            <person name="Beier-Sexton M."/>
            <person name="Carlyon J.A."/>
            <person name="Carter R."/>
            <person name="Day N.P."/>
            <person name="Dumler S.J."/>
            <person name="Dyachenko V."/>
            <person name="Godinez A."/>
            <person name="Kurtti T.J."/>
            <person name="Lichay M."/>
            <person name="Mullins K.E."/>
            <person name="Ott S."/>
            <person name="Pappas-Brown V."/>
            <person name="Paris D.H."/>
            <person name="Patel P."/>
            <person name="Richards A.L."/>
            <person name="Sadzewicz L."/>
            <person name="Sears K."/>
            <person name="Seidman D."/>
            <person name="Sengamalay N."/>
            <person name="Stenos J."/>
            <person name="Tallon L.J."/>
            <person name="Vincent G."/>
            <person name="Fraser C.M."/>
            <person name="Munderloh U."/>
            <person name="Dunning-Hotopp J.C."/>
        </authorList>
    </citation>
    <scope>NUCLEOTIDE SEQUENCE [LARGE SCALE GENOMIC DNA]</scope>
    <source>
        <strain evidence="20 21">TA716</strain>
    </source>
</reference>
<comment type="function">
    <text evidence="18">Catalyzes the oxidative decarboxylation of isocitrate to 2-oxoglutarate and carbon dioxide with the concomitant reduction of NADP(+).</text>
</comment>
<keyword evidence="7" id="KW-0329">Glyoxylate bypass</keyword>
<keyword evidence="8" id="KW-0816">Tricarboxylic acid cycle</keyword>
<dbReference type="Proteomes" id="UP000033671">
    <property type="component" value="Unassembled WGS sequence"/>
</dbReference>
<dbReference type="AlphaFoldDB" id="A0A0F3P6Z0"/>
<comment type="cofactor">
    <cofactor evidence="1">
        <name>Mn(2+)</name>
        <dbReference type="ChEBI" id="CHEBI:29035"/>
    </cofactor>
</comment>
<comment type="caution">
    <text evidence="20">The sequence shown here is derived from an EMBL/GenBank/DDBJ whole genome shotgun (WGS) entry which is preliminary data.</text>
</comment>
<dbReference type="SUPFAM" id="SSF53659">
    <property type="entry name" value="Isocitrate/Isopropylmalate dehydrogenase-like"/>
    <property type="match status" value="1"/>
</dbReference>
<keyword evidence="11" id="KW-0521">NADP</keyword>
<dbReference type="InterPro" id="IPR024084">
    <property type="entry name" value="IsoPropMal-DH-like_dom"/>
</dbReference>
<dbReference type="InterPro" id="IPR040978">
    <property type="entry name" value="Isocitrate_DH_TT1725_C"/>
</dbReference>
<evidence type="ECO:0000313" key="21">
    <source>
        <dbReference type="Proteomes" id="UP000033671"/>
    </source>
</evidence>
<dbReference type="InterPro" id="IPR046997">
    <property type="entry name" value="Isocitrate_DH_TT1725_C_sf"/>
</dbReference>
<dbReference type="GO" id="GO:0046872">
    <property type="term" value="F:metal ion binding"/>
    <property type="evidence" value="ECO:0007669"/>
    <property type="project" value="UniProtKB-KW"/>
</dbReference>
<evidence type="ECO:0000256" key="9">
    <source>
        <dbReference type="ARBA" id="ARBA00022723"/>
    </source>
</evidence>
<dbReference type="SMART" id="SM01329">
    <property type="entry name" value="Iso_dh"/>
    <property type="match status" value="1"/>
</dbReference>
<comment type="cofactor">
    <cofactor evidence="2">
        <name>Mg(2+)</name>
        <dbReference type="ChEBI" id="CHEBI:18420"/>
    </cofactor>
</comment>
<dbReference type="Gene3D" id="3.40.718.10">
    <property type="entry name" value="Isopropylmalate Dehydrogenase"/>
    <property type="match status" value="1"/>
</dbReference>
<evidence type="ECO:0000256" key="8">
    <source>
        <dbReference type="ARBA" id="ARBA00022532"/>
    </source>
</evidence>
<evidence type="ECO:0000256" key="6">
    <source>
        <dbReference type="ARBA" id="ARBA00019562"/>
    </source>
</evidence>
<dbReference type="GO" id="GO:0004450">
    <property type="term" value="F:isocitrate dehydrogenase (NADP+) activity"/>
    <property type="evidence" value="ECO:0007669"/>
    <property type="project" value="UniProtKB-EC"/>
</dbReference>
<feature type="domain" description="Isopropylmalate dehydrogenase-like" evidence="19">
    <location>
        <begin position="6"/>
        <end position="337"/>
    </location>
</feature>
<evidence type="ECO:0000256" key="16">
    <source>
        <dbReference type="ARBA" id="ARBA00029990"/>
    </source>
</evidence>
<dbReference type="GO" id="GO:0004449">
    <property type="term" value="F:isocitrate dehydrogenase (NAD+) activity"/>
    <property type="evidence" value="ECO:0007669"/>
    <property type="project" value="TreeGrafter"/>
</dbReference>
<evidence type="ECO:0000256" key="2">
    <source>
        <dbReference type="ARBA" id="ARBA00001946"/>
    </source>
</evidence>
<evidence type="ECO:0000259" key="19">
    <source>
        <dbReference type="SMART" id="SM01329"/>
    </source>
</evidence>
<evidence type="ECO:0000256" key="7">
    <source>
        <dbReference type="ARBA" id="ARBA00022435"/>
    </source>
</evidence>
<evidence type="ECO:0000256" key="17">
    <source>
        <dbReference type="ARBA" id="ARBA00031098"/>
    </source>
</evidence>